<dbReference type="KEGG" id="ehx:EMIHUDRAFT_436890"/>
<evidence type="ECO:0000259" key="2">
    <source>
        <dbReference type="Pfam" id="PF05899"/>
    </source>
</evidence>
<name>A0A0D3ISW9_EMIH1</name>
<proteinExistence type="predicted"/>
<keyword evidence="4" id="KW-1185">Reference proteome</keyword>
<accession>A0A0D3ISW9</accession>
<evidence type="ECO:0000256" key="1">
    <source>
        <dbReference type="SAM" id="SignalP"/>
    </source>
</evidence>
<dbReference type="Proteomes" id="UP000013827">
    <property type="component" value="Unassembled WGS sequence"/>
</dbReference>
<reference evidence="4" key="1">
    <citation type="journal article" date="2013" name="Nature">
        <title>Pan genome of the phytoplankton Emiliania underpins its global distribution.</title>
        <authorList>
            <person name="Read B.A."/>
            <person name="Kegel J."/>
            <person name="Klute M.J."/>
            <person name="Kuo A."/>
            <person name="Lefebvre S.C."/>
            <person name="Maumus F."/>
            <person name="Mayer C."/>
            <person name="Miller J."/>
            <person name="Monier A."/>
            <person name="Salamov A."/>
            <person name="Young J."/>
            <person name="Aguilar M."/>
            <person name="Claverie J.M."/>
            <person name="Frickenhaus S."/>
            <person name="Gonzalez K."/>
            <person name="Herman E.K."/>
            <person name="Lin Y.C."/>
            <person name="Napier J."/>
            <person name="Ogata H."/>
            <person name="Sarno A.F."/>
            <person name="Shmutz J."/>
            <person name="Schroeder D."/>
            <person name="de Vargas C."/>
            <person name="Verret F."/>
            <person name="von Dassow P."/>
            <person name="Valentin K."/>
            <person name="Van de Peer Y."/>
            <person name="Wheeler G."/>
            <person name="Dacks J.B."/>
            <person name="Delwiche C.F."/>
            <person name="Dyhrman S.T."/>
            <person name="Glockner G."/>
            <person name="John U."/>
            <person name="Richards T."/>
            <person name="Worden A.Z."/>
            <person name="Zhang X."/>
            <person name="Grigoriev I.V."/>
            <person name="Allen A.E."/>
            <person name="Bidle K."/>
            <person name="Borodovsky M."/>
            <person name="Bowler C."/>
            <person name="Brownlee C."/>
            <person name="Cock J.M."/>
            <person name="Elias M."/>
            <person name="Gladyshev V.N."/>
            <person name="Groth M."/>
            <person name="Guda C."/>
            <person name="Hadaegh A."/>
            <person name="Iglesias-Rodriguez M.D."/>
            <person name="Jenkins J."/>
            <person name="Jones B.M."/>
            <person name="Lawson T."/>
            <person name="Leese F."/>
            <person name="Lindquist E."/>
            <person name="Lobanov A."/>
            <person name="Lomsadze A."/>
            <person name="Malik S.B."/>
            <person name="Marsh M.E."/>
            <person name="Mackinder L."/>
            <person name="Mock T."/>
            <person name="Mueller-Roeber B."/>
            <person name="Pagarete A."/>
            <person name="Parker M."/>
            <person name="Probert I."/>
            <person name="Quesneville H."/>
            <person name="Raines C."/>
            <person name="Rensing S.A."/>
            <person name="Riano-Pachon D.M."/>
            <person name="Richier S."/>
            <person name="Rokitta S."/>
            <person name="Shiraiwa Y."/>
            <person name="Soanes D.M."/>
            <person name="van der Giezen M."/>
            <person name="Wahlund T.M."/>
            <person name="Williams B."/>
            <person name="Wilson W."/>
            <person name="Wolfe G."/>
            <person name="Wurch L.L."/>
        </authorList>
    </citation>
    <scope>NUCLEOTIDE SEQUENCE</scope>
</reference>
<dbReference type="GeneID" id="17260464"/>
<organism evidence="3 4">
    <name type="scientific">Emiliania huxleyi (strain CCMP1516)</name>
    <dbReference type="NCBI Taxonomy" id="280463"/>
    <lineage>
        <taxon>Eukaryota</taxon>
        <taxon>Haptista</taxon>
        <taxon>Haptophyta</taxon>
        <taxon>Prymnesiophyceae</taxon>
        <taxon>Isochrysidales</taxon>
        <taxon>Noelaerhabdaceae</taxon>
        <taxon>Emiliania</taxon>
    </lineage>
</organism>
<evidence type="ECO:0000313" key="4">
    <source>
        <dbReference type="Proteomes" id="UP000013827"/>
    </source>
</evidence>
<sequence length="162" mass="17502">MLLVLLPASAAFNVAARPASTPCARAAAPRLTSPLSAPTHPAVAGWPDKYAGTLGAATGPRVLHDAFAVEAADIALLMELDVANWPTWTTAGNDRWLPNVTRKDKEMPYGELSYLISGKLEIVPKETGLPVVVNPGDVVTFPEGFVSDWTVLEELTWHYYLY</sequence>
<dbReference type="AlphaFoldDB" id="A0A0D3ISW9"/>
<reference evidence="3" key="2">
    <citation type="submission" date="2024-10" db="UniProtKB">
        <authorList>
            <consortium name="EnsemblProtists"/>
        </authorList>
    </citation>
    <scope>IDENTIFICATION</scope>
</reference>
<keyword evidence="1" id="KW-0732">Signal</keyword>
<dbReference type="HOGENOM" id="CLU_1700138_0_0_1"/>
<dbReference type="InterPro" id="IPR008579">
    <property type="entry name" value="UGlyAH_Cupin_dom"/>
</dbReference>
<feature type="chain" id="PRO_5044267601" description="(S)-ureidoglycine aminohydrolase cupin domain-containing protein" evidence="1">
    <location>
        <begin position="17"/>
        <end position="162"/>
    </location>
</feature>
<dbReference type="InterPro" id="IPR011051">
    <property type="entry name" value="RmlC_Cupin_sf"/>
</dbReference>
<dbReference type="SUPFAM" id="SSF51182">
    <property type="entry name" value="RmlC-like cupins"/>
    <property type="match status" value="1"/>
</dbReference>
<dbReference type="InterPro" id="IPR014710">
    <property type="entry name" value="RmlC-like_jellyroll"/>
</dbReference>
<protein>
    <recommendedName>
        <fullName evidence="2">(S)-ureidoglycine aminohydrolase cupin domain-containing protein</fullName>
    </recommendedName>
</protein>
<dbReference type="eggNOG" id="ENOG502SSMJ">
    <property type="taxonomic scope" value="Eukaryota"/>
</dbReference>
<dbReference type="PaxDb" id="2903-EOD14354"/>
<feature type="signal peptide" evidence="1">
    <location>
        <begin position="1"/>
        <end position="16"/>
    </location>
</feature>
<feature type="domain" description="(S)-ureidoglycine aminohydrolase cupin" evidence="2">
    <location>
        <begin position="80"/>
        <end position="159"/>
    </location>
</feature>
<evidence type="ECO:0000313" key="3">
    <source>
        <dbReference type="EnsemblProtists" id="EOD14354"/>
    </source>
</evidence>
<dbReference type="Pfam" id="PF05899">
    <property type="entry name" value="Cupin_3"/>
    <property type="match status" value="1"/>
</dbReference>
<dbReference type="EnsemblProtists" id="EOD14354">
    <property type="protein sequence ID" value="EOD14354"/>
    <property type="gene ID" value="EMIHUDRAFT_436890"/>
</dbReference>
<dbReference type="Gene3D" id="2.60.120.10">
    <property type="entry name" value="Jelly Rolls"/>
    <property type="match status" value="1"/>
</dbReference>
<dbReference type="RefSeq" id="XP_005766783.1">
    <property type="nucleotide sequence ID" value="XM_005766726.1"/>
</dbReference>